<organism evidence="2">
    <name type="scientific">Arion vulgaris</name>
    <dbReference type="NCBI Taxonomy" id="1028688"/>
    <lineage>
        <taxon>Eukaryota</taxon>
        <taxon>Metazoa</taxon>
        <taxon>Spiralia</taxon>
        <taxon>Lophotrochozoa</taxon>
        <taxon>Mollusca</taxon>
        <taxon>Gastropoda</taxon>
        <taxon>Heterobranchia</taxon>
        <taxon>Euthyneura</taxon>
        <taxon>Panpulmonata</taxon>
        <taxon>Eupulmonata</taxon>
        <taxon>Stylommatophora</taxon>
        <taxon>Helicina</taxon>
        <taxon>Arionoidea</taxon>
        <taxon>Arionidae</taxon>
        <taxon>Arion</taxon>
    </lineage>
</organism>
<protein>
    <submittedName>
        <fullName evidence="2">Uncharacterized protein</fullName>
    </submittedName>
</protein>
<gene>
    <name evidence="2" type="primary">ORF23115</name>
</gene>
<feature type="region of interest" description="Disordered" evidence="1">
    <location>
        <begin position="107"/>
        <end position="134"/>
    </location>
</feature>
<dbReference type="EMBL" id="HACG01007691">
    <property type="protein sequence ID" value="CEK54556.1"/>
    <property type="molecule type" value="Transcribed_RNA"/>
</dbReference>
<feature type="non-terminal residue" evidence="2">
    <location>
        <position position="1"/>
    </location>
</feature>
<evidence type="ECO:0000256" key="1">
    <source>
        <dbReference type="SAM" id="MobiDB-lite"/>
    </source>
</evidence>
<reference evidence="2" key="1">
    <citation type="submission" date="2014-12" db="EMBL/GenBank/DDBJ databases">
        <title>Insight into the proteome of Arion vulgaris.</title>
        <authorList>
            <person name="Aradska J."/>
            <person name="Bulat T."/>
            <person name="Smidak R."/>
            <person name="Sarate P."/>
            <person name="Gangsoo J."/>
            <person name="Sialana F."/>
            <person name="Bilban M."/>
            <person name="Lubec G."/>
        </authorList>
    </citation>
    <scope>NUCLEOTIDE SEQUENCE</scope>
    <source>
        <tissue evidence="2">Skin</tissue>
    </source>
</reference>
<dbReference type="AlphaFoldDB" id="A0A0B6YFJ4"/>
<name>A0A0B6YFJ4_9EUPU</name>
<evidence type="ECO:0000313" key="2">
    <source>
        <dbReference type="EMBL" id="CEK54556.1"/>
    </source>
</evidence>
<accession>A0A0B6YFJ4</accession>
<proteinExistence type="predicted"/>
<sequence length="134" mass="14968">AEMLEFVRNGKKGERKSGTFSNFFNKISKRVLRQRSSSDNNTDGKSSLEIVPGDSTFGLVEAKGEKVQFKGGKNVSKSVPASKTKGVLVMDKGSNLRGKIDDKENIYDQDYNPFDRQKKSQIRLSNRFKGKSAK</sequence>